<name>A0A0A9BZB4_ARUDO</name>
<dbReference type="InterPro" id="IPR055357">
    <property type="entry name" value="LRR_At1g61320_AtMIF1"/>
</dbReference>
<evidence type="ECO:0000259" key="3">
    <source>
        <dbReference type="Pfam" id="PF23622"/>
    </source>
</evidence>
<organism evidence="4">
    <name type="scientific">Arundo donax</name>
    <name type="common">Giant reed</name>
    <name type="synonym">Donax arundinaceus</name>
    <dbReference type="NCBI Taxonomy" id="35708"/>
    <lineage>
        <taxon>Eukaryota</taxon>
        <taxon>Viridiplantae</taxon>
        <taxon>Streptophyta</taxon>
        <taxon>Embryophyta</taxon>
        <taxon>Tracheophyta</taxon>
        <taxon>Spermatophyta</taxon>
        <taxon>Magnoliopsida</taxon>
        <taxon>Liliopsida</taxon>
        <taxon>Poales</taxon>
        <taxon>Poaceae</taxon>
        <taxon>PACMAD clade</taxon>
        <taxon>Arundinoideae</taxon>
        <taxon>Arundineae</taxon>
        <taxon>Arundo</taxon>
    </lineage>
</organism>
<dbReference type="AlphaFoldDB" id="A0A0A9BZB4"/>
<protein>
    <recommendedName>
        <fullName evidence="5">F-box domain-containing protein</fullName>
    </recommendedName>
</protein>
<reference evidence="4" key="2">
    <citation type="journal article" date="2015" name="Data Brief">
        <title>Shoot transcriptome of the giant reed, Arundo donax.</title>
        <authorList>
            <person name="Barrero R.A."/>
            <person name="Guerrero F.D."/>
            <person name="Moolhuijzen P."/>
            <person name="Goolsby J.A."/>
            <person name="Tidwell J."/>
            <person name="Bellgard S.E."/>
            <person name="Bellgard M.I."/>
        </authorList>
    </citation>
    <scope>NUCLEOTIDE SEQUENCE</scope>
    <source>
        <tissue evidence="4">Shoot tissue taken approximately 20 cm above the soil surface</tissue>
    </source>
</reference>
<dbReference type="InterPro" id="IPR053772">
    <property type="entry name" value="At1g61320/At1g61330-like"/>
</dbReference>
<dbReference type="Pfam" id="PF00646">
    <property type="entry name" value="F-box"/>
    <property type="match status" value="1"/>
</dbReference>
<accession>A0A0A9BZB4</accession>
<dbReference type="PANTHER" id="PTHR34145">
    <property type="entry name" value="OS02G0105600 PROTEIN"/>
    <property type="match status" value="1"/>
</dbReference>
<dbReference type="SUPFAM" id="SSF52058">
    <property type="entry name" value="L domain-like"/>
    <property type="match status" value="1"/>
</dbReference>
<dbReference type="InterPro" id="IPR036047">
    <property type="entry name" value="F-box-like_dom_sf"/>
</dbReference>
<evidence type="ECO:0000256" key="1">
    <source>
        <dbReference type="SAM" id="MobiDB-lite"/>
    </source>
</evidence>
<feature type="domain" description="F-box" evidence="2">
    <location>
        <begin position="60"/>
        <end position="96"/>
    </location>
</feature>
<evidence type="ECO:0000313" key="4">
    <source>
        <dbReference type="EMBL" id="JAD67548.1"/>
    </source>
</evidence>
<dbReference type="InterPro" id="IPR001810">
    <property type="entry name" value="F-box_dom"/>
</dbReference>
<dbReference type="InterPro" id="IPR032675">
    <property type="entry name" value="LRR_dom_sf"/>
</dbReference>
<dbReference type="EMBL" id="GBRH01230347">
    <property type="protein sequence ID" value="JAD67548.1"/>
    <property type="molecule type" value="Transcribed_RNA"/>
</dbReference>
<feature type="region of interest" description="Disordered" evidence="1">
    <location>
        <begin position="21"/>
        <end position="43"/>
    </location>
</feature>
<reference evidence="4" key="1">
    <citation type="submission" date="2014-09" db="EMBL/GenBank/DDBJ databases">
        <authorList>
            <person name="Magalhaes I.L.F."/>
            <person name="Oliveira U."/>
            <person name="Santos F.R."/>
            <person name="Vidigal T.H.D.A."/>
            <person name="Brescovit A.D."/>
            <person name="Santos A.J."/>
        </authorList>
    </citation>
    <scope>NUCLEOTIDE SEQUENCE</scope>
    <source>
        <tissue evidence="4">Shoot tissue taken approximately 20 cm above the soil surface</tissue>
    </source>
</reference>
<dbReference type="Pfam" id="PF23622">
    <property type="entry name" value="LRR_At1g61320_AtMIF1"/>
    <property type="match status" value="1"/>
</dbReference>
<sequence>MSRRFKGLLVKRLMSMRRHRRQIQARNGSVASRGKSKGAPCQTDQTCQIGETKGYSGPYLPQDIWSHIHSLMPLRDAARAACVSRVFLCSWRSRPNLTFSNQTLGLNENACGKDEIARDFTSKVDQILKRHFHTSVKTLKLLSAPNHNARYRRYLDSWLQMAVTPGTEELTLTLAEHFTVKKYKFPCSILSHGNGDSIRHLSLDNCAFRPTVGLGCLRSLTRLDLFTVYIKGDELWCLLSNSSALEFMDISYCHEIVCMKIPCLQRLTHLSVTGCSKLQLIESKAPNLSSFHFESDHQVQLSLGETLRVKNLYIDCSGPICHSRAELASSMPNLETLGIHSSSELVTTPLASSKFLHLKSLSITLRGFTFSHGFDYFSKVSSPSLETFVLDVSQRLMEHPNYAKIRFLSLASTWVYRTCHMIRAWLS</sequence>
<evidence type="ECO:0008006" key="5">
    <source>
        <dbReference type="Google" id="ProtNLM"/>
    </source>
</evidence>
<evidence type="ECO:0000259" key="2">
    <source>
        <dbReference type="Pfam" id="PF00646"/>
    </source>
</evidence>
<proteinExistence type="predicted"/>
<feature type="domain" description="At1g61320/AtMIF1 LRR" evidence="3">
    <location>
        <begin position="127"/>
        <end position="400"/>
    </location>
</feature>
<dbReference type="Gene3D" id="3.80.10.10">
    <property type="entry name" value="Ribonuclease Inhibitor"/>
    <property type="match status" value="1"/>
</dbReference>
<dbReference type="SUPFAM" id="SSF81383">
    <property type="entry name" value="F-box domain"/>
    <property type="match status" value="1"/>
</dbReference>
<dbReference type="PANTHER" id="PTHR34145:SF71">
    <property type="entry name" value="F-BOX DOMAIN-CONTAINING PROTEIN"/>
    <property type="match status" value="1"/>
</dbReference>